<dbReference type="InterPro" id="IPR001279">
    <property type="entry name" value="Metallo-B-lactamas"/>
</dbReference>
<dbReference type="SMART" id="SM00849">
    <property type="entry name" value="Lactamase_B"/>
    <property type="match status" value="1"/>
</dbReference>
<dbReference type="InterPro" id="IPR036866">
    <property type="entry name" value="RibonucZ/Hydroxyglut_hydro"/>
</dbReference>
<dbReference type="PANTHER" id="PTHR46233">
    <property type="entry name" value="HYDROXYACYLGLUTATHIONE HYDROLASE GLOC"/>
    <property type="match status" value="1"/>
</dbReference>
<dbReference type="EMBL" id="WBZJ01000001">
    <property type="protein sequence ID" value="KAB3523431.1"/>
    <property type="molecule type" value="Genomic_DNA"/>
</dbReference>
<keyword evidence="4" id="KW-0862">Zinc</keyword>
<evidence type="ECO:0000313" key="7">
    <source>
        <dbReference type="Proteomes" id="UP000436181"/>
    </source>
</evidence>
<keyword evidence="2" id="KW-0479">Metal-binding</keyword>
<evidence type="ECO:0000256" key="1">
    <source>
        <dbReference type="ARBA" id="ARBA00001947"/>
    </source>
</evidence>
<comment type="caution">
    <text evidence="6">The sequence shown here is derived from an EMBL/GenBank/DDBJ whole genome shotgun (WGS) entry which is preliminary data.</text>
</comment>
<evidence type="ECO:0000256" key="2">
    <source>
        <dbReference type="ARBA" id="ARBA00022723"/>
    </source>
</evidence>
<evidence type="ECO:0000256" key="3">
    <source>
        <dbReference type="ARBA" id="ARBA00022801"/>
    </source>
</evidence>
<name>A0ABQ6VJW1_9CORY</name>
<evidence type="ECO:0000256" key="4">
    <source>
        <dbReference type="ARBA" id="ARBA00022833"/>
    </source>
</evidence>
<organism evidence="6 7">
    <name type="scientific">Corynebacterium zhongnanshanii</name>
    <dbReference type="NCBI Taxonomy" id="2768834"/>
    <lineage>
        <taxon>Bacteria</taxon>
        <taxon>Bacillati</taxon>
        <taxon>Actinomycetota</taxon>
        <taxon>Actinomycetes</taxon>
        <taxon>Mycobacteriales</taxon>
        <taxon>Corynebacteriaceae</taxon>
        <taxon>Corynebacterium</taxon>
    </lineage>
</organism>
<dbReference type="RefSeq" id="WP_151844126.1">
    <property type="nucleotide sequence ID" value="NZ_WBZJ01000001.1"/>
</dbReference>
<accession>A0ABQ6VJW1</accession>
<dbReference type="Pfam" id="PF00753">
    <property type="entry name" value="Lactamase_B"/>
    <property type="match status" value="1"/>
</dbReference>
<dbReference type="InterPro" id="IPR051453">
    <property type="entry name" value="MBL_Glyoxalase_II"/>
</dbReference>
<proteinExistence type="predicted"/>
<protein>
    <submittedName>
        <fullName evidence="6">MBL fold metallo-hydrolase</fullName>
    </submittedName>
</protein>
<dbReference type="Gene3D" id="3.60.15.10">
    <property type="entry name" value="Ribonuclease Z/Hydroxyacylglutathione hydrolase-like"/>
    <property type="match status" value="1"/>
</dbReference>
<gene>
    <name evidence="6" type="ORF">F8377_04750</name>
</gene>
<reference evidence="6 7" key="1">
    <citation type="submission" date="2019-10" db="EMBL/GenBank/DDBJ databases">
        <title>Corynebacterium sp novel species isolated from the respiratory tract of Marmot.</title>
        <authorList>
            <person name="Zhang G."/>
        </authorList>
    </citation>
    <scope>NUCLEOTIDE SEQUENCE [LARGE SCALE GENOMIC DNA]</scope>
    <source>
        <strain evidence="6 7">336</strain>
    </source>
</reference>
<keyword evidence="3" id="KW-0378">Hydrolase</keyword>
<comment type="cofactor">
    <cofactor evidence="1">
        <name>Zn(2+)</name>
        <dbReference type="ChEBI" id="CHEBI:29105"/>
    </cofactor>
</comment>
<evidence type="ECO:0000313" key="6">
    <source>
        <dbReference type="EMBL" id="KAB3523431.1"/>
    </source>
</evidence>
<dbReference type="PANTHER" id="PTHR46233:SF3">
    <property type="entry name" value="HYDROXYACYLGLUTATHIONE HYDROLASE GLOC"/>
    <property type="match status" value="1"/>
</dbReference>
<dbReference type="CDD" id="cd06262">
    <property type="entry name" value="metallo-hydrolase-like_MBL-fold"/>
    <property type="match status" value="1"/>
</dbReference>
<dbReference type="SUPFAM" id="SSF56281">
    <property type="entry name" value="Metallo-hydrolase/oxidoreductase"/>
    <property type="match status" value="1"/>
</dbReference>
<keyword evidence="7" id="KW-1185">Reference proteome</keyword>
<sequence>MNHTPIPGLPETTELIGFVVGPFETNCFVLIDHANTTSDGSASATVIDPGYGAADVLATLSEEKNFTVTNVVLTHGHIDHIRDAGTLGVPVQIHELDEPVMTQDLSGSPFAPLFDVDSMSLPDTVSYLEDTVEMGGTTWTVHHMPGHSPGHVMFRVDGLIIGGDVLFKGGIGRTDLPFSSPEDMMLSLKKLGVEFNDADVVLPGHGPQTTIGEEKATNSYLSSVV</sequence>
<dbReference type="Proteomes" id="UP000436181">
    <property type="component" value="Unassembled WGS sequence"/>
</dbReference>
<feature type="domain" description="Metallo-beta-lactamase" evidence="5">
    <location>
        <begin position="24"/>
        <end position="205"/>
    </location>
</feature>
<evidence type="ECO:0000259" key="5">
    <source>
        <dbReference type="SMART" id="SM00849"/>
    </source>
</evidence>